<protein>
    <submittedName>
        <fullName evidence="1">Uncharacterized protein</fullName>
    </submittedName>
</protein>
<proteinExistence type="predicted"/>
<keyword evidence="2" id="KW-1185">Reference proteome</keyword>
<organism evidence="1 2">
    <name type="scientific">Pseudoalteromonas atlantica</name>
    <name type="common">Alteromonas atlantica</name>
    <dbReference type="NCBI Taxonomy" id="288"/>
    <lineage>
        <taxon>Bacteria</taxon>
        <taxon>Pseudomonadati</taxon>
        <taxon>Pseudomonadota</taxon>
        <taxon>Gammaproteobacteria</taxon>
        <taxon>Alteromonadales</taxon>
        <taxon>Pseudoalteromonadaceae</taxon>
        <taxon>Pseudoalteromonas</taxon>
    </lineage>
</organism>
<evidence type="ECO:0000313" key="2">
    <source>
        <dbReference type="Proteomes" id="UP000321189"/>
    </source>
</evidence>
<accession>A0ABQ0UEP5</accession>
<evidence type="ECO:0000313" key="1">
    <source>
        <dbReference type="EMBL" id="GEK76934.1"/>
    </source>
</evidence>
<dbReference type="Proteomes" id="UP000321189">
    <property type="component" value="Unassembled WGS sequence"/>
</dbReference>
<comment type="caution">
    <text evidence="1">The sequence shown here is derived from an EMBL/GenBank/DDBJ whole genome shotgun (WGS) entry which is preliminary data.</text>
</comment>
<gene>
    <name evidence="1" type="ORF">PAT01_22380</name>
</gene>
<name>A0ABQ0UEP5_PSEAF</name>
<reference evidence="1 2" key="1">
    <citation type="submission" date="2019-07" db="EMBL/GenBank/DDBJ databases">
        <title>Whole genome shotgun sequence of Pseudoalteromonas atlantica NBRC 103033.</title>
        <authorList>
            <person name="Hosoyama A."/>
            <person name="Uohara A."/>
            <person name="Ohji S."/>
            <person name="Ichikawa N."/>
        </authorList>
    </citation>
    <scope>NUCLEOTIDE SEQUENCE [LARGE SCALE GENOMIC DNA]</scope>
    <source>
        <strain evidence="1 2">NBRC 103033</strain>
    </source>
</reference>
<sequence length="51" mass="5861">MSKPDYKFNKRIKSDVPHCPIFCLKENDAKKRPTCSAVYAGVSSRYEISHN</sequence>
<dbReference type="EMBL" id="BJUT01000024">
    <property type="protein sequence ID" value="GEK76934.1"/>
    <property type="molecule type" value="Genomic_DNA"/>
</dbReference>